<dbReference type="AlphaFoldDB" id="A0A382JPM7"/>
<evidence type="ECO:0000256" key="1">
    <source>
        <dbReference type="SAM" id="Phobius"/>
    </source>
</evidence>
<evidence type="ECO:0000313" key="2">
    <source>
        <dbReference type="EMBL" id="SVC14070.1"/>
    </source>
</evidence>
<dbReference type="GO" id="GO:0004129">
    <property type="term" value="F:cytochrome-c oxidase activity"/>
    <property type="evidence" value="ECO:0007669"/>
    <property type="project" value="InterPro"/>
</dbReference>
<evidence type="ECO:0008006" key="3">
    <source>
        <dbReference type="Google" id="ProtNLM"/>
    </source>
</evidence>
<feature type="transmembrane region" description="Helical" evidence="1">
    <location>
        <begin position="235"/>
        <end position="258"/>
    </location>
</feature>
<dbReference type="InterPro" id="IPR036927">
    <property type="entry name" value="Cyt_c_oxase-like_su1_sf"/>
</dbReference>
<feature type="non-terminal residue" evidence="2">
    <location>
        <position position="307"/>
    </location>
</feature>
<dbReference type="EMBL" id="UINC01075665">
    <property type="protein sequence ID" value="SVC14070.1"/>
    <property type="molecule type" value="Genomic_DNA"/>
</dbReference>
<gene>
    <name evidence="2" type="ORF">METZ01_LOCUS266924</name>
</gene>
<dbReference type="GO" id="GO:0020037">
    <property type="term" value="F:heme binding"/>
    <property type="evidence" value="ECO:0007669"/>
    <property type="project" value="InterPro"/>
</dbReference>
<feature type="transmembrane region" description="Helical" evidence="1">
    <location>
        <begin position="63"/>
        <end position="86"/>
    </location>
</feature>
<protein>
    <recommendedName>
        <fullName evidence="3">Cytochrome oxidase subunit I profile domain-containing protein</fullName>
    </recommendedName>
</protein>
<feature type="transmembrane region" description="Helical" evidence="1">
    <location>
        <begin position="202"/>
        <end position="223"/>
    </location>
</feature>
<keyword evidence="1" id="KW-0812">Transmembrane</keyword>
<keyword evidence="1" id="KW-1133">Transmembrane helix</keyword>
<dbReference type="InterPro" id="IPR000883">
    <property type="entry name" value="Cyt_C_Oxase_1"/>
</dbReference>
<organism evidence="2">
    <name type="scientific">marine metagenome</name>
    <dbReference type="NCBI Taxonomy" id="408172"/>
    <lineage>
        <taxon>unclassified sequences</taxon>
        <taxon>metagenomes</taxon>
        <taxon>ecological metagenomes</taxon>
    </lineage>
</organism>
<feature type="transmembrane region" description="Helical" evidence="1">
    <location>
        <begin position="98"/>
        <end position="121"/>
    </location>
</feature>
<dbReference type="SUPFAM" id="SSF81442">
    <property type="entry name" value="Cytochrome c oxidase subunit I-like"/>
    <property type="match status" value="1"/>
</dbReference>
<dbReference type="GO" id="GO:0009060">
    <property type="term" value="P:aerobic respiration"/>
    <property type="evidence" value="ECO:0007669"/>
    <property type="project" value="InterPro"/>
</dbReference>
<sequence length="307" mass="35094">MAETAQERLDALVDQPLVRLWLYWGLFWLMFAPTIGVTISSFFNYPDYLGTNLELQFGRLRPMHVNGVIFGAFSTLFMGLCYYIVPRLSGVRMWQEKLGYWLAWIWNLGLVLGMILLAMGYNQGLEAGEMPLLADSIFFVVVTLATIQFIITIAKRTEPQLYVSMWYLVAAFVWTVLNLILGSFILPYSISGINSAAFHGLFIHYIVGLWITPAGYVLIYYFLPASVKNPIYSHKLSLVGFWSLALFYPFVGIHHYLYSPIADWAETLAIITSMLLIIPVWTVLQNFFGTMIGRWQSFGRNLPAKFL</sequence>
<proteinExistence type="predicted"/>
<feature type="transmembrane region" description="Helical" evidence="1">
    <location>
        <begin position="264"/>
        <end position="284"/>
    </location>
</feature>
<dbReference type="Pfam" id="PF00115">
    <property type="entry name" value="COX1"/>
    <property type="match status" value="1"/>
</dbReference>
<feature type="transmembrane region" description="Helical" evidence="1">
    <location>
        <begin position="133"/>
        <end position="154"/>
    </location>
</feature>
<dbReference type="Gene3D" id="1.20.210.10">
    <property type="entry name" value="Cytochrome c oxidase-like, subunit I domain"/>
    <property type="match status" value="1"/>
</dbReference>
<reference evidence="2" key="1">
    <citation type="submission" date="2018-05" db="EMBL/GenBank/DDBJ databases">
        <authorList>
            <person name="Lanie J.A."/>
            <person name="Ng W.-L."/>
            <person name="Kazmierczak K.M."/>
            <person name="Andrzejewski T.M."/>
            <person name="Davidsen T.M."/>
            <person name="Wayne K.J."/>
            <person name="Tettelin H."/>
            <person name="Glass J.I."/>
            <person name="Rusch D."/>
            <person name="Podicherti R."/>
            <person name="Tsui H.-C.T."/>
            <person name="Winkler M.E."/>
        </authorList>
    </citation>
    <scope>NUCLEOTIDE SEQUENCE</scope>
</reference>
<name>A0A382JPM7_9ZZZZ</name>
<keyword evidence="1" id="KW-0472">Membrane</keyword>
<feature type="transmembrane region" description="Helical" evidence="1">
    <location>
        <begin position="166"/>
        <end position="190"/>
    </location>
</feature>
<accession>A0A382JPM7</accession>
<dbReference type="GO" id="GO:0016020">
    <property type="term" value="C:membrane"/>
    <property type="evidence" value="ECO:0007669"/>
    <property type="project" value="InterPro"/>
</dbReference>
<feature type="transmembrane region" description="Helical" evidence="1">
    <location>
        <begin position="21"/>
        <end position="43"/>
    </location>
</feature>